<dbReference type="EMBL" id="LFJN01000044">
    <property type="protein sequence ID" value="KPI35146.1"/>
    <property type="molecule type" value="Genomic_DNA"/>
</dbReference>
<feature type="transmembrane region" description="Helical" evidence="7">
    <location>
        <begin position="170"/>
        <end position="189"/>
    </location>
</feature>
<dbReference type="RefSeq" id="XP_017995109.1">
    <property type="nucleotide sequence ID" value="XM_018141236.1"/>
</dbReference>
<dbReference type="FunFam" id="1.20.1250.20:FF:000018">
    <property type="entry name" value="MFS transporter permease"/>
    <property type="match status" value="1"/>
</dbReference>
<feature type="compositionally biased region" description="Pro residues" evidence="6">
    <location>
        <begin position="71"/>
        <end position="80"/>
    </location>
</feature>
<evidence type="ECO:0000256" key="2">
    <source>
        <dbReference type="ARBA" id="ARBA00022448"/>
    </source>
</evidence>
<feature type="transmembrane region" description="Helical" evidence="7">
    <location>
        <begin position="513"/>
        <end position="535"/>
    </location>
</feature>
<dbReference type="PANTHER" id="PTHR43791:SF27">
    <property type="entry name" value="TRANSPORTER, PUTATIVE (AFU_ORTHOLOGUE AFUA_2G15730)-RELATED"/>
    <property type="match status" value="1"/>
</dbReference>
<evidence type="ECO:0000256" key="3">
    <source>
        <dbReference type="ARBA" id="ARBA00022692"/>
    </source>
</evidence>
<comment type="subcellular location">
    <subcellularLocation>
        <location evidence="1">Membrane</location>
        <topology evidence="1">Multi-pass membrane protein</topology>
    </subcellularLocation>
</comment>
<keyword evidence="4 7" id="KW-1133">Transmembrane helix</keyword>
<evidence type="ECO:0000256" key="6">
    <source>
        <dbReference type="SAM" id="MobiDB-lite"/>
    </source>
</evidence>
<dbReference type="SUPFAM" id="SSF103473">
    <property type="entry name" value="MFS general substrate transporter"/>
    <property type="match status" value="1"/>
</dbReference>
<feature type="transmembrane region" description="Helical" evidence="7">
    <location>
        <begin position="417"/>
        <end position="441"/>
    </location>
</feature>
<dbReference type="Gene3D" id="1.20.1250.20">
    <property type="entry name" value="MFS general substrate transporter like domains"/>
    <property type="match status" value="2"/>
</dbReference>
<protein>
    <submittedName>
        <fullName evidence="8">Putative transporter</fullName>
    </submittedName>
</protein>
<feature type="region of interest" description="Disordered" evidence="6">
    <location>
        <begin position="549"/>
        <end position="578"/>
    </location>
</feature>
<dbReference type="GO" id="GO:0022857">
    <property type="term" value="F:transmembrane transporter activity"/>
    <property type="evidence" value="ECO:0007669"/>
    <property type="project" value="InterPro"/>
</dbReference>
<dbReference type="PANTHER" id="PTHR43791">
    <property type="entry name" value="PERMEASE-RELATED"/>
    <property type="match status" value="1"/>
</dbReference>
<feature type="transmembrane region" description="Helical" evidence="7">
    <location>
        <begin position="201"/>
        <end position="220"/>
    </location>
</feature>
<dbReference type="InterPro" id="IPR011701">
    <property type="entry name" value="MFS"/>
</dbReference>
<proteinExistence type="predicted"/>
<evidence type="ECO:0000313" key="9">
    <source>
        <dbReference type="Proteomes" id="UP000038010"/>
    </source>
</evidence>
<feature type="transmembrane region" description="Helical" evidence="7">
    <location>
        <begin position="143"/>
        <end position="163"/>
    </location>
</feature>
<dbReference type="FunFam" id="1.20.1250.20:FF:000013">
    <property type="entry name" value="MFS general substrate transporter"/>
    <property type="match status" value="1"/>
</dbReference>
<organism evidence="8 9">
    <name type="scientific">Cyphellophora attinorum</name>
    <dbReference type="NCBI Taxonomy" id="1664694"/>
    <lineage>
        <taxon>Eukaryota</taxon>
        <taxon>Fungi</taxon>
        <taxon>Dikarya</taxon>
        <taxon>Ascomycota</taxon>
        <taxon>Pezizomycotina</taxon>
        <taxon>Eurotiomycetes</taxon>
        <taxon>Chaetothyriomycetidae</taxon>
        <taxon>Chaetothyriales</taxon>
        <taxon>Cyphellophoraceae</taxon>
        <taxon>Cyphellophora</taxon>
    </lineage>
</organism>
<dbReference type="InterPro" id="IPR036259">
    <property type="entry name" value="MFS_trans_sf"/>
</dbReference>
<dbReference type="GO" id="GO:0016020">
    <property type="term" value="C:membrane"/>
    <property type="evidence" value="ECO:0007669"/>
    <property type="project" value="UniProtKB-SubCell"/>
</dbReference>
<keyword evidence="3 7" id="KW-0812">Transmembrane</keyword>
<dbReference type="Proteomes" id="UP000038010">
    <property type="component" value="Unassembled WGS sequence"/>
</dbReference>
<evidence type="ECO:0000256" key="4">
    <source>
        <dbReference type="ARBA" id="ARBA00022989"/>
    </source>
</evidence>
<dbReference type="VEuPathDB" id="FungiDB:AB675_1354"/>
<dbReference type="GeneID" id="28733116"/>
<evidence type="ECO:0000256" key="5">
    <source>
        <dbReference type="ARBA" id="ARBA00023136"/>
    </source>
</evidence>
<feature type="transmembrane region" description="Helical" evidence="7">
    <location>
        <begin position="352"/>
        <end position="373"/>
    </location>
</feature>
<gene>
    <name evidence="8" type="ORF">AB675_1354</name>
</gene>
<keyword evidence="9" id="KW-1185">Reference proteome</keyword>
<feature type="transmembrane region" description="Helical" evidence="7">
    <location>
        <begin position="453"/>
        <end position="475"/>
    </location>
</feature>
<dbReference type="OrthoDB" id="2985014at2759"/>
<feature type="transmembrane region" description="Helical" evidence="7">
    <location>
        <begin position="385"/>
        <end position="405"/>
    </location>
</feature>
<keyword evidence="2" id="KW-0813">Transport</keyword>
<reference evidence="8 9" key="1">
    <citation type="submission" date="2015-06" db="EMBL/GenBank/DDBJ databases">
        <title>Draft genome of the ant-associated black yeast Phialophora attae CBS 131958.</title>
        <authorList>
            <person name="Moreno L.F."/>
            <person name="Stielow B.J."/>
            <person name="de Hoog S."/>
            <person name="Vicente V.A."/>
            <person name="Weiss V.A."/>
            <person name="de Vries M."/>
            <person name="Cruz L.M."/>
            <person name="Souza E.M."/>
        </authorList>
    </citation>
    <scope>NUCLEOTIDE SEQUENCE [LARGE SCALE GENOMIC DNA]</scope>
    <source>
        <strain evidence="8 9">CBS 131958</strain>
    </source>
</reference>
<keyword evidence="5 7" id="KW-0472">Membrane</keyword>
<dbReference type="Pfam" id="PF07690">
    <property type="entry name" value="MFS_1"/>
    <property type="match status" value="1"/>
</dbReference>
<comment type="caution">
    <text evidence="8">The sequence shown here is derived from an EMBL/GenBank/DDBJ whole genome shotgun (WGS) entry which is preliminary data.</text>
</comment>
<sequence>MTTAPSSGMPCGARDTGYADSYADHDRHEGQAGSSSSAAAAPRSRHLPHLQPKQAEDGDHDDDDVSNASVPPTPSFPPPHRSNTLSKSYTPSEESSLVRKLDRNLTLFLSLLYLLSFLDRSNIGNARIAGLSTSLDLTSAQYSSLLTAFYITYILFEPLILCYKFLPARWYIPACVVAWGVVASCQATVTRYGQLVVLRGMLGVTEAAFGPGVPFYMTFFYRRRELAYRVGLQVSAAPLATSFASLLAWGIVWVNERVGIGGVESWRVLFLVEGFPSVLVGVWALWWVPDGPGSARWLSVRERRVAVLRLVGEGGSGSEKHTSTAATSHMGFGSRTTTFLRETVNTLRDPKCYLTALMFFSVNVSFASLPVFLPTIVNDMRFSPVASQALAAPPYLCAFGFVLLVGHYSDKISDSRGIFLCLCAGMSSLAYFVIAIVGAVLNTDSTLSIVLRYASVYPAAMGLFSSVVLIITWTLNNQESSSGKGVAMTLLNVLGQCGPLVGVRAFPDGDAPGFVRGMCVCGSFMAGVVGLSVLLRWWLGRLNRKGGGAGNGGEMEMRERLMGGDGDGDKEEDDLKLKEVSRREEERFAFML</sequence>
<feature type="region of interest" description="Disordered" evidence="6">
    <location>
        <begin position="1"/>
        <end position="89"/>
    </location>
</feature>
<accession>A0A0N1H3S7</accession>
<dbReference type="AlphaFoldDB" id="A0A0N1H3S7"/>
<name>A0A0N1H3S7_9EURO</name>
<evidence type="ECO:0000256" key="1">
    <source>
        <dbReference type="ARBA" id="ARBA00004141"/>
    </source>
</evidence>
<evidence type="ECO:0000256" key="7">
    <source>
        <dbReference type="SAM" id="Phobius"/>
    </source>
</evidence>
<feature type="transmembrane region" description="Helical" evidence="7">
    <location>
        <begin position="232"/>
        <end position="254"/>
    </location>
</feature>
<evidence type="ECO:0000313" key="8">
    <source>
        <dbReference type="EMBL" id="KPI35146.1"/>
    </source>
</evidence>
<feature type="transmembrane region" description="Helical" evidence="7">
    <location>
        <begin position="266"/>
        <end position="288"/>
    </location>
</feature>